<dbReference type="InterPro" id="IPR008251">
    <property type="entry name" value="Chromo_shadow_dom"/>
</dbReference>
<dbReference type="AlphaFoldDB" id="A0AAF0EPV7"/>
<evidence type="ECO:0000313" key="5">
    <source>
        <dbReference type="EMBL" id="WFD28601.1"/>
    </source>
</evidence>
<reference evidence="5" key="1">
    <citation type="submission" date="2023-03" db="EMBL/GenBank/DDBJ databases">
        <title>Mating type loci evolution in Malassezia.</title>
        <authorList>
            <person name="Coelho M.A."/>
        </authorList>
    </citation>
    <scope>NUCLEOTIDE SEQUENCE</scope>
    <source>
        <strain evidence="5">CBS 9557</strain>
    </source>
</reference>
<dbReference type="GO" id="GO:0005634">
    <property type="term" value="C:nucleus"/>
    <property type="evidence" value="ECO:0007669"/>
    <property type="project" value="UniProtKB-SubCell"/>
</dbReference>
<dbReference type="Pfam" id="PF01393">
    <property type="entry name" value="Chromo_shadow"/>
    <property type="match status" value="1"/>
</dbReference>
<dbReference type="Proteomes" id="UP001213623">
    <property type="component" value="Chromosome 7"/>
</dbReference>
<sequence length="250" mass="27557">MPPHATTEADEWEEATVKEILAHRYHANSDHLEYLIQWHDNDASWEPEQNSVGAEPLVYDYWTIRQGVDKDTALEYVRSLHGNPAAARALEQDSPAQAPTEAPRPTPAEPPATTHTDASETQTPAPDAPPAAATESSDSSSTAPKAESPYSSIQPGMSEEERAARQKYDNIKDWDPLLVRIETLRRVPAGVEALLEFHDGERLAYPTSLANRRCPQAMIAFYESRVRFIVRGSDAKHDTPSDKAPAAPGP</sequence>
<feature type="compositionally biased region" description="Low complexity" evidence="3">
    <location>
        <begin position="130"/>
        <end position="148"/>
    </location>
</feature>
<evidence type="ECO:0000256" key="1">
    <source>
        <dbReference type="ARBA" id="ARBA00004123"/>
    </source>
</evidence>
<accession>A0AAF0EPV7</accession>
<evidence type="ECO:0000256" key="3">
    <source>
        <dbReference type="SAM" id="MobiDB-lite"/>
    </source>
</evidence>
<dbReference type="InterPro" id="IPR016197">
    <property type="entry name" value="Chromo-like_dom_sf"/>
</dbReference>
<evidence type="ECO:0000259" key="4">
    <source>
        <dbReference type="SMART" id="SM00300"/>
    </source>
</evidence>
<dbReference type="SMART" id="SM00300">
    <property type="entry name" value="ChSh"/>
    <property type="match status" value="1"/>
</dbReference>
<evidence type="ECO:0000313" key="6">
    <source>
        <dbReference type="Proteomes" id="UP001213623"/>
    </source>
</evidence>
<dbReference type="EMBL" id="CP119898">
    <property type="protein sequence ID" value="WFD28601.1"/>
    <property type="molecule type" value="Genomic_DNA"/>
</dbReference>
<gene>
    <name evidence="5" type="ORF">MNAN1_003614</name>
</gene>
<dbReference type="Gene3D" id="2.40.50.40">
    <property type="match status" value="2"/>
</dbReference>
<organism evidence="5 6">
    <name type="scientific">Malassezia nana</name>
    <dbReference type="NCBI Taxonomy" id="180528"/>
    <lineage>
        <taxon>Eukaryota</taxon>
        <taxon>Fungi</taxon>
        <taxon>Dikarya</taxon>
        <taxon>Basidiomycota</taxon>
        <taxon>Ustilaginomycotina</taxon>
        <taxon>Malasseziomycetes</taxon>
        <taxon>Malasseziales</taxon>
        <taxon>Malasseziaceae</taxon>
        <taxon>Malassezia</taxon>
    </lineage>
</organism>
<protein>
    <recommendedName>
        <fullName evidence="4">Chromo shadow domain-containing protein</fullName>
    </recommendedName>
</protein>
<comment type="subcellular location">
    <subcellularLocation>
        <location evidence="1">Nucleus</location>
    </subcellularLocation>
</comment>
<feature type="domain" description="Chromo shadow" evidence="4">
    <location>
        <begin position="166"/>
        <end position="231"/>
    </location>
</feature>
<proteinExistence type="predicted"/>
<dbReference type="CDD" id="cd00024">
    <property type="entry name" value="CD_CSD"/>
    <property type="match status" value="1"/>
</dbReference>
<keyword evidence="2" id="KW-0539">Nucleus</keyword>
<dbReference type="SUPFAM" id="SSF54160">
    <property type="entry name" value="Chromo domain-like"/>
    <property type="match status" value="2"/>
</dbReference>
<keyword evidence="6" id="KW-1185">Reference proteome</keyword>
<name>A0AAF0EPV7_9BASI</name>
<feature type="region of interest" description="Disordered" evidence="3">
    <location>
        <begin position="89"/>
        <end position="164"/>
    </location>
</feature>
<evidence type="ECO:0000256" key="2">
    <source>
        <dbReference type="ARBA" id="ARBA00023242"/>
    </source>
</evidence>